<keyword evidence="1" id="KW-1133">Transmembrane helix</keyword>
<dbReference type="Proteomes" id="UP001497744">
    <property type="component" value="Unassembled WGS sequence"/>
</dbReference>
<keyword evidence="1" id="KW-0472">Membrane</keyword>
<evidence type="ECO:0000256" key="1">
    <source>
        <dbReference type="SAM" id="Phobius"/>
    </source>
</evidence>
<protein>
    <submittedName>
        <fullName evidence="2">(3S)-malyl-CoA thioesterase</fullName>
    </submittedName>
</protein>
<sequence>MATAEAFQIVSEESLEGGEGGSILTAACADSTLVVGALGATAAIMLAVEILTLKPWTYMGFKGGCSGGINAPPIPALLPTAFHSIVRARRKQKAQLELNSIGAVGKHIEYGLPGRIAKIELRITEEAVEPRFIVLLRCSRPLEPTER</sequence>
<evidence type="ECO:0000313" key="2">
    <source>
        <dbReference type="EMBL" id="GIX62843.1"/>
    </source>
</evidence>
<dbReference type="AlphaFoldDB" id="A0AAV4LS77"/>
<name>A0AAV4LS77_BABCB</name>
<proteinExistence type="predicted"/>
<accession>A0AAV4LS77</accession>
<feature type="transmembrane region" description="Helical" evidence="1">
    <location>
        <begin position="33"/>
        <end position="53"/>
    </location>
</feature>
<dbReference type="EMBL" id="BPLF01000002">
    <property type="protein sequence ID" value="GIX62843.1"/>
    <property type="molecule type" value="Genomic_DNA"/>
</dbReference>
<organism evidence="2 3">
    <name type="scientific">Babesia caballi</name>
    <dbReference type="NCBI Taxonomy" id="5871"/>
    <lineage>
        <taxon>Eukaryota</taxon>
        <taxon>Sar</taxon>
        <taxon>Alveolata</taxon>
        <taxon>Apicomplexa</taxon>
        <taxon>Aconoidasida</taxon>
        <taxon>Piroplasmida</taxon>
        <taxon>Babesiidae</taxon>
        <taxon>Babesia</taxon>
    </lineage>
</organism>
<evidence type="ECO:0000313" key="3">
    <source>
        <dbReference type="Proteomes" id="UP001497744"/>
    </source>
</evidence>
<dbReference type="GeneID" id="94194324"/>
<dbReference type="RefSeq" id="XP_067714912.1">
    <property type="nucleotide sequence ID" value="XM_067858811.1"/>
</dbReference>
<keyword evidence="1" id="KW-0812">Transmembrane</keyword>
<keyword evidence="3" id="KW-1185">Reference proteome</keyword>
<comment type="caution">
    <text evidence="2">The sequence shown here is derived from an EMBL/GenBank/DDBJ whole genome shotgun (WGS) entry which is preliminary data.</text>
</comment>
<gene>
    <name evidence="2" type="ORF">BcabD6B2_22780</name>
</gene>
<reference evidence="2 3" key="1">
    <citation type="submission" date="2021-06" db="EMBL/GenBank/DDBJ databases">
        <title>Genome sequence of Babesia caballi.</title>
        <authorList>
            <person name="Yamagishi J."/>
            <person name="Kidaka T."/>
            <person name="Ochi A."/>
        </authorList>
    </citation>
    <scope>NUCLEOTIDE SEQUENCE [LARGE SCALE GENOMIC DNA]</scope>
    <source>
        <strain evidence="2">USDA-D6B2</strain>
    </source>
</reference>